<keyword evidence="3" id="KW-1185">Reference proteome</keyword>
<organism evidence="2 3">
    <name type="scientific">Thioclava marina</name>
    <dbReference type="NCBI Taxonomy" id="1915077"/>
    <lineage>
        <taxon>Bacteria</taxon>
        <taxon>Pseudomonadati</taxon>
        <taxon>Pseudomonadota</taxon>
        <taxon>Alphaproteobacteria</taxon>
        <taxon>Rhodobacterales</taxon>
        <taxon>Paracoccaceae</taxon>
        <taxon>Thioclava</taxon>
    </lineage>
</organism>
<dbReference type="Proteomes" id="UP000242224">
    <property type="component" value="Unassembled WGS sequence"/>
</dbReference>
<comment type="caution">
    <text evidence="2">The sequence shown here is derived from an EMBL/GenBank/DDBJ whole genome shotgun (WGS) entry which is preliminary data.</text>
</comment>
<feature type="chain" id="PRO_5045146887" evidence="1">
    <location>
        <begin position="26"/>
        <end position="81"/>
    </location>
</feature>
<feature type="signal peptide" evidence="1">
    <location>
        <begin position="1"/>
        <end position="25"/>
    </location>
</feature>
<name>A0ABX3MIH9_9RHOB</name>
<gene>
    <name evidence="2" type="ORF">BMG00_14830</name>
</gene>
<dbReference type="RefSeq" id="WP_078530097.1">
    <property type="nucleotide sequence ID" value="NZ_MPZS01000003.1"/>
</dbReference>
<accession>A0ABX3MIH9</accession>
<sequence length="81" mass="8693">MKHLALIAALGVAALPALSPQSVFAGQPLSQLEIQRIHELVGDVDLSNLSARQIAVIKSVLVQRTDEADKKATILAILKER</sequence>
<evidence type="ECO:0000313" key="2">
    <source>
        <dbReference type="EMBL" id="OOY11018.1"/>
    </source>
</evidence>
<evidence type="ECO:0000256" key="1">
    <source>
        <dbReference type="SAM" id="SignalP"/>
    </source>
</evidence>
<proteinExistence type="predicted"/>
<reference evidence="2 3" key="1">
    <citation type="submission" date="2016-11" db="EMBL/GenBank/DDBJ databases">
        <title>A multilocus sequence analysis scheme for characterization of bacteria in the genus Thioclava.</title>
        <authorList>
            <person name="Liu Y."/>
            <person name="Shao Z."/>
        </authorList>
    </citation>
    <scope>NUCLEOTIDE SEQUENCE [LARGE SCALE GENOMIC DNA]</scope>
    <source>
        <strain evidence="2 3">11.10-0-13</strain>
    </source>
</reference>
<dbReference type="EMBL" id="MPZS01000003">
    <property type="protein sequence ID" value="OOY11018.1"/>
    <property type="molecule type" value="Genomic_DNA"/>
</dbReference>
<evidence type="ECO:0000313" key="3">
    <source>
        <dbReference type="Proteomes" id="UP000242224"/>
    </source>
</evidence>
<keyword evidence="1" id="KW-0732">Signal</keyword>
<protein>
    <submittedName>
        <fullName evidence="2">Uncharacterized protein</fullName>
    </submittedName>
</protein>